<dbReference type="Pfam" id="PF00691">
    <property type="entry name" value="OmpA"/>
    <property type="match status" value="1"/>
</dbReference>
<dbReference type="GO" id="GO:0009279">
    <property type="term" value="C:cell outer membrane"/>
    <property type="evidence" value="ECO:0007669"/>
    <property type="project" value="UniProtKB-SubCell"/>
</dbReference>
<dbReference type="RefSeq" id="WP_124081798.1">
    <property type="nucleotide sequence ID" value="NZ_UWPJ01000038.1"/>
</dbReference>
<dbReference type="OrthoDB" id="9809164at2"/>
<dbReference type="InterPro" id="IPR006664">
    <property type="entry name" value="OMP_bac"/>
</dbReference>
<name>A0A3P4B7F6_9BURK</name>
<evidence type="ECO:0000256" key="3">
    <source>
        <dbReference type="ARBA" id="ARBA00023136"/>
    </source>
</evidence>
<feature type="signal peptide" evidence="10">
    <location>
        <begin position="1"/>
        <end position="27"/>
    </location>
</feature>
<keyword evidence="2 8" id="KW-0732">Signal</keyword>
<evidence type="ECO:0000256" key="2">
    <source>
        <dbReference type="ARBA" id="ARBA00022729"/>
    </source>
</evidence>
<comment type="function">
    <text evidence="8">Part of the Tol-Pal system, which plays a role in outer membrane invagination during cell division and is important for maintaining outer membrane integrity.</text>
</comment>
<evidence type="ECO:0000313" key="12">
    <source>
        <dbReference type="EMBL" id="VCU72213.1"/>
    </source>
</evidence>
<dbReference type="PRINTS" id="PR01021">
    <property type="entry name" value="OMPADOMAIN"/>
</dbReference>
<keyword evidence="13" id="KW-1185">Reference proteome</keyword>
<feature type="region of interest" description="Disordered" evidence="9">
    <location>
        <begin position="155"/>
        <end position="180"/>
    </location>
</feature>
<comment type="subunit">
    <text evidence="8">The Tol-Pal system is composed of five core proteins: the inner membrane proteins TolA, TolQ and TolR, the periplasmic protein TolB and the outer membrane protein Pal. They form a network linking the inner and outer membranes and the peptidoglycan layer.</text>
</comment>
<evidence type="ECO:0000259" key="11">
    <source>
        <dbReference type="PROSITE" id="PS51123"/>
    </source>
</evidence>
<sequence>MSTRAFKMFVVASVVAVVSACSSPVKLDESQNVPVEDRSGQMSGNGANPNGVARVDTTQQGLDPLNDPKGVLAQRSVYFDFDSYVVKDQYRTLVENHARFLNNNRNRKIVIEGNTDDVGSSEYNLALGQRRSEAVRRMMVLLGVSDDQVEAISYGKEKPKATGNDESARAENRRADIAYR</sequence>
<dbReference type="InterPro" id="IPR006665">
    <property type="entry name" value="OmpA-like"/>
</dbReference>
<keyword evidence="7 8" id="KW-0131">Cell cycle</keyword>
<gene>
    <name evidence="8 12" type="primary">pal</name>
    <name evidence="12" type="ORF">PIGHUM_04311</name>
</gene>
<organism evidence="12 13">
    <name type="scientific">Pigmentiphaga humi</name>
    <dbReference type="NCBI Taxonomy" id="2478468"/>
    <lineage>
        <taxon>Bacteria</taxon>
        <taxon>Pseudomonadati</taxon>
        <taxon>Pseudomonadota</taxon>
        <taxon>Betaproteobacteria</taxon>
        <taxon>Burkholderiales</taxon>
        <taxon>Alcaligenaceae</taxon>
        <taxon>Pigmentiphaga</taxon>
    </lineage>
</organism>
<proteinExistence type="inferred from homology"/>
<keyword evidence="4 8" id="KW-0564">Palmitate</keyword>
<evidence type="ECO:0000256" key="7">
    <source>
        <dbReference type="ARBA" id="ARBA00023306"/>
    </source>
</evidence>
<keyword evidence="5 8" id="KW-0998">Cell outer membrane</keyword>
<accession>A0A3P4B7F6</accession>
<evidence type="ECO:0000256" key="6">
    <source>
        <dbReference type="ARBA" id="ARBA00023288"/>
    </source>
</evidence>
<evidence type="ECO:0000256" key="1">
    <source>
        <dbReference type="ARBA" id="ARBA00022618"/>
    </source>
</evidence>
<dbReference type="EMBL" id="UWPJ01000038">
    <property type="protein sequence ID" value="VCU72213.1"/>
    <property type="molecule type" value="Genomic_DNA"/>
</dbReference>
<dbReference type="Proteomes" id="UP000277294">
    <property type="component" value="Unassembled WGS sequence"/>
</dbReference>
<keyword evidence="6 8" id="KW-0449">Lipoprotein</keyword>
<keyword evidence="3 8" id="KW-0472">Membrane</keyword>
<evidence type="ECO:0000256" key="4">
    <source>
        <dbReference type="ARBA" id="ARBA00023139"/>
    </source>
</evidence>
<comment type="subcellular location">
    <subcellularLocation>
        <location evidence="8">Cell outer membrane</location>
        <topology evidence="8">Lipid-anchor</topology>
    </subcellularLocation>
</comment>
<evidence type="ECO:0000256" key="10">
    <source>
        <dbReference type="SAM" id="SignalP"/>
    </source>
</evidence>
<dbReference type="AlphaFoldDB" id="A0A3P4B7F6"/>
<evidence type="ECO:0000313" key="13">
    <source>
        <dbReference type="Proteomes" id="UP000277294"/>
    </source>
</evidence>
<dbReference type="InterPro" id="IPR036737">
    <property type="entry name" value="OmpA-like_sf"/>
</dbReference>
<dbReference type="PANTHER" id="PTHR30329:SF21">
    <property type="entry name" value="LIPOPROTEIN YIAD-RELATED"/>
    <property type="match status" value="1"/>
</dbReference>
<dbReference type="InterPro" id="IPR050330">
    <property type="entry name" value="Bact_OuterMem_StrucFunc"/>
</dbReference>
<dbReference type="HAMAP" id="MF_02204">
    <property type="entry name" value="Pal"/>
    <property type="match status" value="1"/>
</dbReference>
<dbReference type="NCBIfam" id="TIGR02802">
    <property type="entry name" value="Pal_lipo"/>
    <property type="match status" value="1"/>
</dbReference>
<dbReference type="PROSITE" id="PS51123">
    <property type="entry name" value="OMPA_2"/>
    <property type="match status" value="1"/>
</dbReference>
<reference evidence="12 13" key="1">
    <citation type="submission" date="2018-10" db="EMBL/GenBank/DDBJ databases">
        <authorList>
            <person name="Criscuolo A."/>
        </authorList>
    </citation>
    <scope>NUCLEOTIDE SEQUENCE [LARGE SCALE GENOMIC DNA]</scope>
    <source>
        <strain evidence="12">DnA1</strain>
    </source>
</reference>
<protein>
    <recommendedName>
        <fullName evidence="8">Peptidoglycan-associated lipoprotein</fullName>
        <shortName evidence="8">PAL</shortName>
    </recommendedName>
</protein>
<comment type="similarity">
    <text evidence="8">Belongs to the Pal lipoprotein family.</text>
</comment>
<feature type="region of interest" description="Disordered" evidence="9">
    <location>
        <begin position="29"/>
        <end position="51"/>
    </location>
</feature>
<feature type="compositionally biased region" description="Basic and acidic residues" evidence="9">
    <location>
        <begin position="166"/>
        <end position="180"/>
    </location>
</feature>
<dbReference type="PANTHER" id="PTHR30329">
    <property type="entry name" value="STATOR ELEMENT OF FLAGELLAR MOTOR COMPLEX"/>
    <property type="match status" value="1"/>
</dbReference>
<dbReference type="InterPro" id="IPR039001">
    <property type="entry name" value="Pal"/>
</dbReference>
<evidence type="ECO:0000256" key="9">
    <source>
        <dbReference type="SAM" id="MobiDB-lite"/>
    </source>
</evidence>
<feature type="domain" description="OmpA-like" evidence="11">
    <location>
        <begin position="66"/>
        <end position="180"/>
    </location>
</feature>
<dbReference type="Gene3D" id="3.30.1330.60">
    <property type="entry name" value="OmpA-like domain"/>
    <property type="match status" value="1"/>
</dbReference>
<dbReference type="InterPro" id="IPR014169">
    <property type="entry name" value="Pal_lipo_C"/>
</dbReference>
<dbReference type="PROSITE" id="PS51257">
    <property type="entry name" value="PROKAR_LIPOPROTEIN"/>
    <property type="match status" value="1"/>
</dbReference>
<evidence type="ECO:0000256" key="5">
    <source>
        <dbReference type="ARBA" id="ARBA00023237"/>
    </source>
</evidence>
<feature type="chain" id="PRO_5017991534" description="Peptidoglycan-associated lipoprotein" evidence="10">
    <location>
        <begin position="28"/>
        <end position="180"/>
    </location>
</feature>
<dbReference type="SUPFAM" id="SSF103088">
    <property type="entry name" value="OmpA-like"/>
    <property type="match status" value="1"/>
</dbReference>
<dbReference type="GO" id="GO:0051301">
    <property type="term" value="P:cell division"/>
    <property type="evidence" value="ECO:0007669"/>
    <property type="project" value="UniProtKB-UniRule"/>
</dbReference>
<dbReference type="CDD" id="cd07185">
    <property type="entry name" value="OmpA_C-like"/>
    <property type="match status" value="1"/>
</dbReference>
<evidence type="ECO:0000256" key="8">
    <source>
        <dbReference type="HAMAP-Rule" id="MF_02204"/>
    </source>
</evidence>
<keyword evidence="1 8" id="KW-0132">Cell division</keyword>